<dbReference type="GO" id="GO:0022857">
    <property type="term" value="F:transmembrane transporter activity"/>
    <property type="evidence" value="ECO:0007669"/>
    <property type="project" value="InterPro"/>
</dbReference>
<evidence type="ECO:0000256" key="7">
    <source>
        <dbReference type="ARBA" id="ARBA00023136"/>
    </source>
</evidence>
<evidence type="ECO:0000313" key="11">
    <source>
        <dbReference type="EMBL" id="PFG17318.1"/>
    </source>
</evidence>
<keyword evidence="6 9" id="KW-1133">Transmembrane helix</keyword>
<dbReference type="Pfam" id="PF07690">
    <property type="entry name" value="MFS_1"/>
    <property type="match status" value="1"/>
</dbReference>
<dbReference type="GO" id="GO:0005886">
    <property type="term" value="C:plasma membrane"/>
    <property type="evidence" value="ECO:0007669"/>
    <property type="project" value="UniProtKB-SubCell"/>
</dbReference>
<dbReference type="RefSeq" id="WP_098460758.1">
    <property type="nucleotide sequence ID" value="NZ_PDJC01000001.1"/>
</dbReference>
<dbReference type="SUPFAM" id="SSF103473">
    <property type="entry name" value="MFS general substrate transporter"/>
    <property type="match status" value="1"/>
</dbReference>
<keyword evidence="7 9" id="KW-0472">Membrane</keyword>
<dbReference type="InterPro" id="IPR036259">
    <property type="entry name" value="MFS_trans_sf"/>
</dbReference>
<dbReference type="NCBIfam" id="TIGR00711">
    <property type="entry name" value="efflux_EmrB"/>
    <property type="match status" value="1"/>
</dbReference>
<evidence type="ECO:0000256" key="1">
    <source>
        <dbReference type="ARBA" id="ARBA00004651"/>
    </source>
</evidence>
<accession>A0A2A9CSG4</accession>
<feature type="transmembrane region" description="Helical" evidence="9">
    <location>
        <begin position="39"/>
        <end position="57"/>
    </location>
</feature>
<feature type="transmembrane region" description="Helical" evidence="9">
    <location>
        <begin position="134"/>
        <end position="155"/>
    </location>
</feature>
<feature type="transmembrane region" description="Helical" evidence="9">
    <location>
        <begin position="332"/>
        <end position="353"/>
    </location>
</feature>
<dbReference type="PANTHER" id="PTHR42718:SF9">
    <property type="entry name" value="MAJOR FACILITATOR SUPERFAMILY MULTIDRUG TRANSPORTER MFSC"/>
    <property type="match status" value="1"/>
</dbReference>
<evidence type="ECO:0000259" key="10">
    <source>
        <dbReference type="PROSITE" id="PS50850"/>
    </source>
</evidence>
<evidence type="ECO:0000256" key="2">
    <source>
        <dbReference type="ARBA" id="ARBA00008537"/>
    </source>
</evidence>
<organism evidence="11 12">
    <name type="scientific">Propionicimonas paludicola</name>
    <dbReference type="NCBI Taxonomy" id="185243"/>
    <lineage>
        <taxon>Bacteria</taxon>
        <taxon>Bacillati</taxon>
        <taxon>Actinomycetota</taxon>
        <taxon>Actinomycetes</taxon>
        <taxon>Propionibacteriales</taxon>
        <taxon>Nocardioidaceae</taxon>
        <taxon>Propionicimonas</taxon>
    </lineage>
</organism>
<keyword evidence="3" id="KW-0813">Transport</keyword>
<evidence type="ECO:0000256" key="6">
    <source>
        <dbReference type="ARBA" id="ARBA00022989"/>
    </source>
</evidence>
<feature type="transmembrane region" description="Helical" evidence="9">
    <location>
        <begin position="167"/>
        <end position="187"/>
    </location>
</feature>
<comment type="subcellular location">
    <subcellularLocation>
        <location evidence="1">Cell membrane</location>
        <topology evidence="1">Multi-pass membrane protein</topology>
    </subcellularLocation>
</comment>
<dbReference type="PROSITE" id="PS50850">
    <property type="entry name" value="MFS"/>
    <property type="match status" value="1"/>
</dbReference>
<feature type="transmembrane region" description="Helical" evidence="9">
    <location>
        <begin position="428"/>
        <end position="449"/>
    </location>
</feature>
<name>A0A2A9CSG4_9ACTN</name>
<dbReference type="InterPro" id="IPR020846">
    <property type="entry name" value="MFS_dom"/>
</dbReference>
<comment type="similarity">
    <text evidence="2">Belongs to the major facilitator superfamily. EmrB family.</text>
</comment>
<dbReference type="AlphaFoldDB" id="A0A2A9CSG4"/>
<dbReference type="EMBL" id="PDJC01000001">
    <property type="protein sequence ID" value="PFG17318.1"/>
    <property type="molecule type" value="Genomic_DNA"/>
</dbReference>
<feature type="transmembrane region" description="Helical" evidence="9">
    <location>
        <begin position="224"/>
        <end position="244"/>
    </location>
</feature>
<evidence type="ECO:0000256" key="3">
    <source>
        <dbReference type="ARBA" id="ARBA00022448"/>
    </source>
</evidence>
<dbReference type="PRINTS" id="PR01036">
    <property type="entry name" value="TCRTETB"/>
</dbReference>
<dbReference type="Gene3D" id="1.20.1250.20">
    <property type="entry name" value="MFS general substrate transporter like domains"/>
    <property type="match status" value="1"/>
</dbReference>
<dbReference type="OrthoDB" id="9812221at2"/>
<feature type="transmembrane region" description="Helical" evidence="9">
    <location>
        <begin position="104"/>
        <end position="122"/>
    </location>
</feature>
<feature type="compositionally biased region" description="Polar residues" evidence="8">
    <location>
        <begin position="1"/>
        <end position="12"/>
    </location>
</feature>
<keyword evidence="4" id="KW-1003">Cell membrane</keyword>
<protein>
    <submittedName>
        <fullName evidence="11">DHA2 family lincomycin resistance protein-like MFS transporter</fullName>
    </submittedName>
</protein>
<feature type="region of interest" description="Disordered" evidence="8">
    <location>
        <begin position="1"/>
        <end position="30"/>
    </location>
</feature>
<dbReference type="PANTHER" id="PTHR42718">
    <property type="entry name" value="MAJOR FACILITATOR SUPERFAMILY MULTIDRUG TRANSPORTER MFSC"/>
    <property type="match status" value="1"/>
</dbReference>
<evidence type="ECO:0000313" key="12">
    <source>
        <dbReference type="Proteomes" id="UP000226079"/>
    </source>
</evidence>
<sequence>MTSASTNATSEELSALAPTPPVAPGPTATDRLPATTKTVLAVLMTGAFVVILNETAMNVALSRIMRDLAVTERTAQWLTTGFMLTMAVVIPISGWLIQRLSTRGVFTLAMSLFATGTALAAVSPTFPLLLLGRVVQASGTAVMMPLLMTTVMELVPLHLRGRVMGTISLVIATAPAVGPTLSGVVLQFLSWRFVFAVVLPIAVTILVIGRRVVPNLDEPRKVRLDVLSIPLAALGFGGLVYGLSLVGNPMVPDWELSAVLAAGALSLGAFLLRQLILQRNDRALLDLRTFRAPAFTVAIAVMAVVMMVLFGSIIATPLVLQQVLHLEPLTVGLLLLPGGLMMGLLGPVVGRLYDRVGPRLLVVPGAIVVGGAFAIYATISTATQWWQLLAANLLLSLGLAFMMTPLFTTAMGALPHHLYSYGSAMIGTVQQVAGAAGTALFVTIMSTVGGRAAASGELAEAALATGARTAFLVVGLVWLLAVVGGLFLSRAQPVLPAAPEPQPVG</sequence>
<feature type="transmembrane region" description="Helical" evidence="9">
    <location>
        <begin position="360"/>
        <end position="379"/>
    </location>
</feature>
<feature type="transmembrane region" description="Helical" evidence="9">
    <location>
        <begin position="193"/>
        <end position="212"/>
    </location>
</feature>
<gene>
    <name evidence="11" type="ORF">ATK74_1885</name>
</gene>
<dbReference type="InterPro" id="IPR004638">
    <property type="entry name" value="EmrB-like"/>
</dbReference>
<keyword evidence="12" id="KW-1185">Reference proteome</keyword>
<feature type="domain" description="Major facilitator superfamily (MFS) profile" evidence="10">
    <location>
        <begin position="39"/>
        <end position="493"/>
    </location>
</feature>
<evidence type="ECO:0000256" key="9">
    <source>
        <dbReference type="SAM" id="Phobius"/>
    </source>
</evidence>
<comment type="caution">
    <text evidence="11">The sequence shown here is derived from an EMBL/GenBank/DDBJ whole genome shotgun (WGS) entry which is preliminary data.</text>
</comment>
<reference evidence="11 12" key="1">
    <citation type="submission" date="2017-10" db="EMBL/GenBank/DDBJ databases">
        <title>Sequencing the genomes of 1000 actinobacteria strains.</title>
        <authorList>
            <person name="Klenk H.-P."/>
        </authorList>
    </citation>
    <scope>NUCLEOTIDE SEQUENCE [LARGE SCALE GENOMIC DNA]</scope>
    <source>
        <strain evidence="11 12">DSM 15597</strain>
    </source>
</reference>
<feature type="transmembrane region" description="Helical" evidence="9">
    <location>
        <begin position="469"/>
        <end position="488"/>
    </location>
</feature>
<evidence type="ECO:0000256" key="4">
    <source>
        <dbReference type="ARBA" id="ARBA00022475"/>
    </source>
</evidence>
<keyword evidence="5 9" id="KW-0812">Transmembrane</keyword>
<dbReference type="InterPro" id="IPR011701">
    <property type="entry name" value="MFS"/>
</dbReference>
<feature type="transmembrane region" description="Helical" evidence="9">
    <location>
        <begin position="77"/>
        <end position="97"/>
    </location>
</feature>
<evidence type="ECO:0000256" key="5">
    <source>
        <dbReference type="ARBA" id="ARBA00022692"/>
    </source>
</evidence>
<dbReference type="Gene3D" id="1.20.1720.10">
    <property type="entry name" value="Multidrug resistance protein D"/>
    <property type="match status" value="1"/>
</dbReference>
<feature type="transmembrane region" description="Helical" evidence="9">
    <location>
        <begin position="256"/>
        <end position="276"/>
    </location>
</feature>
<feature type="transmembrane region" description="Helical" evidence="9">
    <location>
        <begin position="297"/>
        <end position="320"/>
    </location>
</feature>
<evidence type="ECO:0000256" key="8">
    <source>
        <dbReference type="SAM" id="MobiDB-lite"/>
    </source>
</evidence>
<proteinExistence type="inferred from homology"/>
<dbReference type="Proteomes" id="UP000226079">
    <property type="component" value="Unassembled WGS sequence"/>
</dbReference>